<dbReference type="InterPro" id="IPR023365">
    <property type="entry name" value="Sortase_dom-sf"/>
</dbReference>
<keyword evidence="1 3" id="KW-0378">Hydrolase</keyword>
<dbReference type="GO" id="GO:0016787">
    <property type="term" value="F:hydrolase activity"/>
    <property type="evidence" value="ECO:0007669"/>
    <property type="project" value="UniProtKB-KW"/>
</dbReference>
<name>A0AAE3HFT2_9FIRM</name>
<evidence type="ECO:0000313" key="3">
    <source>
        <dbReference type="EMBL" id="MCR1898234.1"/>
    </source>
</evidence>
<dbReference type="CDD" id="cd05826">
    <property type="entry name" value="Sortase_B"/>
    <property type="match status" value="1"/>
</dbReference>
<dbReference type="InterPro" id="IPR005754">
    <property type="entry name" value="Sortase"/>
</dbReference>
<evidence type="ECO:0000256" key="1">
    <source>
        <dbReference type="ARBA" id="ARBA00022801"/>
    </source>
</evidence>
<sequence>MRKSLLILSIAGLLFSSGMIINYFYKSFQNKQTAQELSQIYHTPGKGEEGFKKLQGENQNIIGWIEIEGTKIDYPIVQGEDNDFYLTHDVEGKKSIHGSIFMDYRNDFSKDQNLIVYGHHMKDGTMFENLVQYKNKDFFDENREFDINLLGEKSTYEIFAISVLSGNEDYLKTSFSSKEEFLAHIQKLKDNAKFYRDIAFAGEEEIITLSTCSYEFKEARTVVHARKK</sequence>
<dbReference type="Gene3D" id="2.40.260.10">
    <property type="entry name" value="Sortase"/>
    <property type="match status" value="1"/>
</dbReference>
<evidence type="ECO:0000256" key="2">
    <source>
        <dbReference type="PIRSR" id="PIRSR605754-1"/>
    </source>
</evidence>
<dbReference type="SUPFAM" id="SSF63817">
    <property type="entry name" value="Sortase"/>
    <property type="match status" value="1"/>
</dbReference>
<dbReference type="NCBIfam" id="TIGR03064">
    <property type="entry name" value="sortase_srtB"/>
    <property type="match status" value="1"/>
</dbReference>
<dbReference type="Pfam" id="PF04203">
    <property type="entry name" value="Sortase"/>
    <property type="match status" value="1"/>
</dbReference>
<evidence type="ECO:0000313" key="4">
    <source>
        <dbReference type="Proteomes" id="UP001205748"/>
    </source>
</evidence>
<organism evidence="3 4">
    <name type="scientific">Irregularibacter muris</name>
    <dbReference type="NCBI Taxonomy" id="1796619"/>
    <lineage>
        <taxon>Bacteria</taxon>
        <taxon>Bacillati</taxon>
        <taxon>Bacillota</taxon>
        <taxon>Clostridia</taxon>
        <taxon>Eubacteriales</taxon>
        <taxon>Eubacteriaceae</taxon>
        <taxon>Irregularibacter</taxon>
    </lineage>
</organism>
<gene>
    <name evidence="3" type="primary">srtB</name>
    <name evidence="3" type="ORF">NSA47_04430</name>
</gene>
<feature type="active site" description="Acyl-thioester intermediate" evidence="2">
    <location>
        <position position="212"/>
    </location>
</feature>
<dbReference type="InterPro" id="IPR009835">
    <property type="entry name" value="SrtB"/>
</dbReference>
<dbReference type="Proteomes" id="UP001205748">
    <property type="component" value="Unassembled WGS sequence"/>
</dbReference>
<keyword evidence="4" id="KW-1185">Reference proteome</keyword>
<dbReference type="RefSeq" id="WP_257529710.1">
    <property type="nucleotide sequence ID" value="NZ_JANKAS010000003.1"/>
</dbReference>
<reference evidence="3" key="1">
    <citation type="submission" date="2022-07" db="EMBL/GenBank/DDBJ databases">
        <title>Enhanced cultured diversity of the mouse gut microbiota enables custom-made synthetic communities.</title>
        <authorList>
            <person name="Afrizal A."/>
        </authorList>
    </citation>
    <scope>NUCLEOTIDE SEQUENCE</scope>
    <source>
        <strain evidence="3">DSM 28593</strain>
    </source>
</reference>
<feature type="active site" description="Proton donor/acceptor" evidence="2">
    <location>
        <position position="119"/>
    </location>
</feature>
<accession>A0AAE3HFT2</accession>
<protein>
    <submittedName>
        <fullName evidence="3">Class B sortase</fullName>
        <ecNumber evidence="3">3.4.22.71</ecNumber>
    </submittedName>
</protein>
<dbReference type="AlphaFoldDB" id="A0AAE3HFT2"/>
<comment type="caution">
    <text evidence="3">The sequence shown here is derived from an EMBL/GenBank/DDBJ whole genome shotgun (WGS) entry which is preliminary data.</text>
</comment>
<dbReference type="EMBL" id="JANKAS010000003">
    <property type="protein sequence ID" value="MCR1898234.1"/>
    <property type="molecule type" value="Genomic_DNA"/>
</dbReference>
<proteinExistence type="predicted"/>
<dbReference type="EC" id="3.4.22.71" evidence="3"/>